<comment type="caution">
    <text evidence="2">The sequence shown here is derived from an EMBL/GenBank/DDBJ whole genome shotgun (WGS) entry which is preliminary data.</text>
</comment>
<keyword evidence="3" id="KW-1185">Reference proteome</keyword>
<protein>
    <recommendedName>
        <fullName evidence="4">Lipoprotein</fullName>
    </recommendedName>
</protein>
<dbReference type="EMBL" id="NEXX01000003">
    <property type="protein sequence ID" value="OUY07159.1"/>
    <property type="molecule type" value="Genomic_DNA"/>
</dbReference>
<accession>A0A1Z9YY76</accession>
<sequence>MKKMLCSTILLGIVLTGCTTTPLTYDYSTYKSNMPKSILVLPPINNTPDVKATYGYWTTVDQPVAEAGYYVFPMSIVDKMLKENGVTNGNDAQSIPTTKLREVFGADAALYIKVTEYGTKYQLIQSVTSVAAEAKLIDLRTNQVLWEGKQSIAQPTNNSGGNLIGMLASALIDQISSSLNDSAHTYSNALNYQLFTPYDKSNANSTMSSRQSSGLLYGPRSPKYLQERP</sequence>
<evidence type="ECO:0008006" key="4">
    <source>
        <dbReference type="Google" id="ProtNLM"/>
    </source>
</evidence>
<reference evidence="2 3" key="1">
    <citation type="submission" date="2017-05" db="EMBL/GenBank/DDBJ databases">
        <title>Acinetobacter populi ANC 5415 (= PBJ7), whole genome shotgun sequencing project.</title>
        <authorList>
            <person name="Nemec A."/>
            <person name="Radolfova-Krizova L."/>
        </authorList>
    </citation>
    <scope>NUCLEOTIDE SEQUENCE [LARGE SCALE GENOMIC DNA]</scope>
    <source>
        <strain evidence="2 3">PBJ7</strain>
    </source>
</reference>
<dbReference type="AlphaFoldDB" id="A0A1Z9YY76"/>
<dbReference type="Pfam" id="PF05643">
    <property type="entry name" value="GNA1162-like"/>
    <property type="match status" value="1"/>
</dbReference>
<dbReference type="OrthoDB" id="1014694at2"/>
<dbReference type="InterPro" id="IPR008517">
    <property type="entry name" value="GNA1162-like"/>
</dbReference>
<dbReference type="RefSeq" id="WP_087620757.1">
    <property type="nucleotide sequence ID" value="NZ_NEXX01000003.1"/>
</dbReference>
<evidence type="ECO:0000313" key="3">
    <source>
        <dbReference type="Proteomes" id="UP000196536"/>
    </source>
</evidence>
<name>A0A1Z9YY76_9GAMM</name>
<feature type="region of interest" description="Disordered" evidence="1">
    <location>
        <begin position="203"/>
        <end position="229"/>
    </location>
</feature>
<evidence type="ECO:0000256" key="1">
    <source>
        <dbReference type="SAM" id="MobiDB-lite"/>
    </source>
</evidence>
<gene>
    <name evidence="2" type="ORF">CAP51_10765</name>
</gene>
<dbReference type="Proteomes" id="UP000196536">
    <property type="component" value="Unassembled WGS sequence"/>
</dbReference>
<proteinExistence type="predicted"/>
<feature type="compositionally biased region" description="Polar residues" evidence="1">
    <location>
        <begin position="203"/>
        <end position="214"/>
    </location>
</feature>
<organism evidence="2 3">
    <name type="scientific">Acinetobacter populi</name>
    <dbReference type="NCBI Taxonomy" id="1582270"/>
    <lineage>
        <taxon>Bacteria</taxon>
        <taxon>Pseudomonadati</taxon>
        <taxon>Pseudomonadota</taxon>
        <taxon>Gammaproteobacteria</taxon>
        <taxon>Moraxellales</taxon>
        <taxon>Moraxellaceae</taxon>
        <taxon>Acinetobacter</taxon>
    </lineage>
</organism>
<evidence type="ECO:0000313" key="2">
    <source>
        <dbReference type="EMBL" id="OUY07159.1"/>
    </source>
</evidence>
<dbReference type="Gene3D" id="3.40.50.10610">
    <property type="entry name" value="ABC-type transport auxiliary lipoprotein component"/>
    <property type="match status" value="1"/>
</dbReference>
<dbReference type="PROSITE" id="PS51257">
    <property type="entry name" value="PROKAR_LIPOPROTEIN"/>
    <property type="match status" value="1"/>
</dbReference>